<dbReference type="Pfam" id="PF13411">
    <property type="entry name" value="MerR_1"/>
    <property type="match status" value="1"/>
</dbReference>
<keyword evidence="2" id="KW-0805">Transcription regulation</keyword>
<evidence type="ECO:0000313" key="7">
    <source>
        <dbReference type="EMBL" id="GLZ78153.1"/>
    </source>
</evidence>
<proteinExistence type="predicted"/>
<dbReference type="PANTHER" id="PTHR30204">
    <property type="entry name" value="REDOX-CYCLING DRUG-SENSING TRANSCRIPTIONAL ACTIVATOR SOXR"/>
    <property type="match status" value="1"/>
</dbReference>
<feature type="domain" description="HTH merR-type" evidence="6">
    <location>
        <begin position="4"/>
        <end position="73"/>
    </location>
</feature>
<dbReference type="GO" id="GO:0003700">
    <property type="term" value="F:DNA-binding transcription factor activity"/>
    <property type="evidence" value="ECO:0007669"/>
    <property type="project" value="InterPro"/>
</dbReference>
<evidence type="ECO:0000256" key="2">
    <source>
        <dbReference type="ARBA" id="ARBA00023015"/>
    </source>
</evidence>
<dbReference type="PROSITE" id="PS50937">
    <property type="entry name" value="HTH_MERR_2"/>
    <property type="match status" value="1"/>
</dbReference>
<evidence type="ECO:0000256" key="3">
    <source>
        <dbReference type="ARBA" id="ARBA00023125"/>
    </source>
</evidence>
<sequence length="143" mass="15286">MSEGLRSGEVAEAAGVNPQTLRYYERRGLLEEPGRSLGGHRLYPPGTVATLRIIKTAQGLGFTLDEVADLLDLGRRRHAHAPGLKARAELKLAEVESRISDLETIAATLRTAIASGCEDLAACAADPRCPIPFTGLTHSEDPT</sequence>
<dbReference type="SMART" id="SM00422">
    <property type="entry name" value="HTH_MERR"/>
    <property type="match status" value="1"/>
</dbReference>
<organism evidence="7 8">
    <name type="scientific">Actinorhabdospora filicis</name>
    <dbReference type="NCBI Taxonomy" id="1785913"/>
    <lineage>
        <taxon>Bacteria</taxon>
        <taxon>Bacillati</taxon>
        <taxon>Actinomycetota</taxon>
        <taxon>Actinomycetes</taxon>
        <taxon>Micromonosporales</taxon>
        <taxon>Micromonosporaceae</taxon>
        <taxon>Actinorhabdospora</taxon>
    </lineage>
</organism>
<gene>
    <name evidence="7" type="primary">cueR</name>
    <name evidence="7" type="ORF">Afil01_29600</name>
</gene>
<protein>
    <submittedName>
        <fullName evidence="7">Cu(I)-responsive transcriptional regulator</fullName>
    </submittedName>
</protein>
<reference evidence="7" key="1">
    <citation type="submission" date="2023-03" db="EMBL/GenBank/DDBJ databases">
        <title>Actinorhabdospora filicis NBRC 111898.</title>
        <authorList>
            <person name="Ichikawa N."/>
            <person name="Sato H."/>
            <person name="Tonouchi N."/>
        </authorList>
    </citation>
    <scope>NUCLEOTIDE SEQUENCE</scope>
    <source>
        <strain evidence="7">NBRC 111898</strain>
    </source>
</reference>
<keyword evidence="4" id="KW-0804">Transcription</keyword>
<dbReference type="RefSeq" id="WP_285663324.1">
    <property type="nucleotide sequence ID" value="NZ_BSTX01000002.1"/>
</dbReference>
<dbReference type="PROSITE" id="PS00552">
    <property type="entry name" value="HTH_MERR_1"/>
    <property type="match status" value="1"/>
</dbReference>
<evidence type="ECO:0000259" key="6">
    <source>
        <dbReference type="PROSITE" id="PS50937"/>
    </source>
</evidence>
<keyword evidence="5" id="KW-0175">Coiled coil</keyword>
<name>A0A9W6SKY7_9ACTN</name>
<keyword evidence="8" id="KW-1185">Reference proteome</keyword>
<evidence type="ECO:0000256" key="4">
    <source>
        <dbReference type="ARBA" id="ARBA00023163"/>
    </source>
</evidence>
<dbReference type="PRINTS" id="PR00040">
    <property type="entry name" value="HTHMERR"/>
</dbReference>
<dbReference type="InterPro" id="IPR000551">
    <property type="entry name" value="MerR-type_HTH_dom"/>
</dbReference>
<dbReference type="EMBL" id="BSTX01000002">
    <property type="protein sequence ID" value="GLZ78153.1"/>
    <property type="molecule type" value="Genomic_DNA"/>
</dbReference>
<keyword evidence="3" id="KW-0238">DNA-binding</keyword>
<feature type="coiled-coil region" evidence="5">
    <location>
        <begin position="85"/>
        <end position="112"/>
    </location>
</feature>
<dbReference type="InterPro" id="IPR047057">
    <property type="entry name" value="MerR_fam"/>
</dbReference>
<dbReference type="Gene3D" id="1.10.1660.10">
    <property type="match status" value="1"/>
</dbReference>
<dbReference type="AlphaFoldDB" id="A0A9W6SKY7"/>
<evidence type="ECO:0000256" key="1">
    <source>
        <dbReference type="ARBA" id="ARBA00022491"/>
    </source>
</evidence>
<comment type="caution">
    <text evidence="7">The sequence shown here is derived from an EMBL/GenBank/DDBJ whole genome shotgun (WGS) entry which is preliminary data.</text>
</comment>
<dbReference type="InterPro" id="IPR009061">
    <property type="entry name" value="DNA-bd_dom_put_sf"/>
</dbReference>
<dbReference type="GO" id="GO:0003677">
    <property type="term" value="F:DNA binding"/>
    <property type="evidence" value="ECO:0007669"/>
    <property type="project" value="UniProtKB-KW"/>
</dbReference>
<dbReference type="SUPFAM" id="SSF46955">
    <property type="entry name" value="Putative DNA-binding domain"/>
    <property type="match status" value="1"/>
</dbReference>
<dbReference type="PANTHER" id="PTHR30204:SF69">
    <property type="entry name" value="MERR-FAMILY TRANSCRIPTIONAL REGULATOR"/>
    <property type="match status" value="1"/>
</dbReference>
<accession>A0A9W6SKY7</accession>
<dbReference type="Proteomes" id="UP001165079">
    <property type="component" value="Unassembled WGS sequence"/>
</dbReference>
<keyword evidence="1" id="KW-0678">Repressor</keyword>
<evidence type="ECO:0000313" key="8">
    <source>
        <dbReference type="Proteomes" id="UP001165079"/>
    </source>
</evidence>
<evidence type="ECO:0000256" key="5">
    <source>
        <dbReference type="SAM" id="Coils"/>
    </source>
</evidence>